<reference evidence="1" key="2">
    <citation type="submission" date="2025-09" db="UniProtKB">
        <authorList>
            <consortium name="EnsemblPlants"/>
        </authorList>
    </citation>
    <scope>IDENTIFICATION</scope>
</reference>
<sequence length="104" mass="12573">MQEIDSLAHKHAMRILCVGFAYFVFQFALLFRLTFWEFTWHEIEPLDLTVAGIQMIVCYGYFLHTSSNPTLQDFRQRLFLARRRKLCTKHSFDIDRYLKLQKHL</sequence>
<organism evidence="1 2">
    <name type="scientific">Avena sativa</name>
    <name type="common">Oat</name>
    <dbReference type="NCBI Taxonomy" id="4498"/>
    <lineage>
        <taxon>Eukaryota</taxon>
        <taxon>Viridiplantae</taxon>
        <taxon>Streptophyta</taxon>
        <taxon>Embryophyta</taxon>
        <taxon>Tracheophyta</taxon>
        <taxon>Spermatophyta</taxon>
        <taxon>Magnoliopsida</taxon>
        <taxon>Liliopsida</taxon>
        <taxon>Poales</taxon>
        <taxon>Poaceae</taxon>
        <taxon>BOP clade</taxon>
        <taxon>Pooideae</taxon>
        <taxon>Poodae</taxon>
        <taxon>Poeae</taxon>
        <taxon>Poeae Chloroplast Group 1 (Aveneae type)</taxon>
        <taxon>Aveninae</taxon>
        <taxon>Avena</taxon>
    </lineage>
</organism>
<keyword evidence="2" id="KW-1185">Reference proteome</keyword>
<evidence type="ECO:0000313" key="1">
    <source>
        <dbReference type="EnsemblPlants" id="AVESA.00010b.r2.7AG1203490.1.CDS.1"/>
    </source>
</evidence>
<dbReference type="EnsemblPlants" id="AVESA.00010b.r2.7AG1203490.1">
    <property type="protein sequence ID" value="AVESA.00010b.r2.7AG1203490.1.CDS.1"/>
    <property type="gene ID" value="AVESA.00010b.r2.7AG1203490"/>
</dbReference>
<evidence type="ECO:0000313" key="2">
    <source>
        <dbReference type="Proteomes" id="UP001732700"/>
    </source>
</evidence>
<reference evidence="1" key="1">
    <citation type="submission" date="2021-05" db="EMBL/GenBank/DDBJ databases">
        <authorList>
            <person name="Scholz U."/>
            <person name="Mascher M."/>
            <person name="Fiebig A."/>
        </authorList>
    </citation>
    <scope>NUCLEOTIDE SEQUENCE [LARGE SCALE GENOMIC DNA]</scope>
</reference>
<proteinExistence type="predicted"/>
<protein>
    <submittedName>
        <fullName evidence="1">Uncharacterized protein</fullName>
    </submittedName>
</protein>
<accession>A0ACD5ZP52</accession>
<name>A0ACD5ZP52_AVESA</name>
<dbReference type="Proteomes" id="UP001732700">
    <property type="component" value="Chromosome 7A"/>
</dbReference>